<sequence>MPPETGSAPVPAGTPLAIVCGSGAFPLAVAEIAARQRPVFLIGLQGAADSAIAHYPHGWIRMGQLGRLIDLARSADCKDILFVGGVTRPSGLSDGWPDLALLRQIPRLLRGFRGGDDRLLKVVADVMTDAGLRVVGVAEVAPDLMARTGVLAGKTPGAATLDDVCLGLDVLDAISPYDVGQSTAVADGRVLAIEAAEGTDLMIARIAELRASGKLRLGKRRGVLVKGAKRGQDLRLDTPALGPKTIDGVAAAGLSGIAVVAGEVMIIEVDAVTKAAERHGLFIFGMERRKP</sequence>
<name>A0ABV9Z2K8_9HYPH</name>
<accession>A0ABV9Z2K8</accession>
<dbReference type="Gene3D" id="3.40.140.80">
    <property type="match status" value="1"/>
</dbReference>
<reference evidence="4" key="1">
    <citation type="journal article" date="2019" name="Int. J. Syst. Evol. Microbiol.">
        <title>The Global Catalogue of Microorganisms (GCM) 10K type strain sequencing project: providing services to taxonomists for standard genome sequencing and annotation.</title>
        <authorList>
            <consortium name="The Broad Institute Genomics Platform"/>
            <consortium name="The Broad Institute Genome Sequencing Center for Infectious Disease"/>
            <person name="Wu L."/>
            <person name="Ma J."/>
        </authorList>
    </citation>
    <scope>NUCLEOTIDE SEQUENCE [LARGE SCALE GENOMIC DNA]</scope>
    <source>
        <strain evidence="4">CGMCC 1.16444</strain>
    </source>
</reference>
<dbReference type="InterPro" id="IPR010415">
    <property type="entry name" value="LpxI_C"/>
</dbReference>
<gene>
    <name evidence="3" type="ORF">ACFPFW_12315</name>
</gene>
<dbReference type="PANTHER" id="PTHR39962:SF1">
    <property type="entry name" value="LPXI FAMILY PROTEIN"/>
    <property type="match status" value="1"/>
</dbReference>
<feature type="domain" description="LpxI N-terminal" evidence="2">
    <location>
        <begin position="16"/>
        <end position="144"/>
    </location>
</feature>
<dbReference type="InterPro" id="IPR053174">
    <property type="entry name" value="LpxI"/>
</dbReference>
<dbReference type="Proteomes" id="UP001595796">
    <property type="component" value="Unassembled WGS sequence"/>
</dbReference>
<evidence type="ECO:0000313" key="4">
    <source>
        <dbReference type="Proteomes" id="UP001595796"/>
    </source>
</evidence>
<dbReference type="PANTHER" id="PTHR39962">
    <property type="entry name" value="BLL4848 PROTEIN"/>
    <property type="match status" value="1"/>
</dbReference>
<evidence type="ECO:0000259" key="1">
    <source>
        <dbReference type="Pfam" id="PF06230"/>
    </source>
</evidence>
<dbReference type="Gene3D" id="3.40.50.20">
    <property type="match status" value="1"/>
</dbReference>
<dbReference type="Pfam" id="PF06230">
    <property type="entry name" value="LpxI_C"/>
    <property type="match status" value="1"/>
</dbReference>
<proteinExistence type="predicted"/>
<dbReference type="InterPro" id="IPR041255">
    <property type="entry name" value="LpxI_N"/>
</dbReference>
<comment type="caution">
    <text evidence="3">The sequence shown here is derived from an EMBL/GenBank/DDBJ whole genome shotgun (WGS) entry which is preliminary data.</text>
</comment>
<dbReference type="Pfam" id="PF17930">
    <property type="entry name" value="LpxI_N"/>
    <property type="match status" value="1"/>
</dbReference>
<dbReference type="InterPro" id="IPR043167">
    <property type="entry name" value="LpxI_C_sf"/>
</dbReference>
<evidence type="ECO:0000313" key="3">
    <source>
        <dbReference type="EMBL" id="MFC5068794.1"/>
    </source>
</evidence>
<keyword evidence="4" id="KW-1185">Reference proteome</keyword>
<evidence type="ECO:0000259" key="2">
    <source>
        <dbReference type="Pfam" id="PF17930"/>
    </source>
</evidence>
<feature type="domain" description="LpxI C-terminal" evidence="1">
    <location>
        <begin position="148"/>
        <end position="283"/>
    </location>
</feature>
<protein>
    <submittedName>
        <fullName evidence="3">LpxI family protein</fullName>
    </submittedName>
</protein>
<organism evidence="3 4">
    <name type="scientific">Flaviflagellibacter deserti</name>
    <dbReference type="NCBI Taxonomy" id="2267266"/>
    <lineage>
        <taxon>Bacteria</taxon>
        <taxon>Pseudomonadati</taxon>
        <taxon>Pseudomonadota</taxon>
        <taxon>Alphaproteobacteria</taxon>
        <taxon>Hyphomicrobiales</taxon>
        <taxon>Flaviflagellibacter</taxon>
    </lineage>
</organism>
<dbReference type="EMBL" id="JBHSJF010000006">
    <property type="protein sequence ID" value="MFC5068794.1"/>
    <property type="molecule type" value="Genomic_DNA"/>
</dbReference>